<dbReference type="KEGG" id="pcea:J3359_07565"/>
<keyword evidence="1" id="KW-0449">Lipoprotein</keyword>
<gene>
    <name evidence="1" type="primary">gldD</name>
    <name evidence="1" type="ORF">J3359_07565</name>
</gene>
<dbReference type="AlphaFoldDB" id="A0A975CRU8"/>
<sequence length="182" mass="21365">MRNLFFLLFIVFFISCKEDVLPKPKAYLSLNYPTKAYQKLPIERPYTFEVLKNTEVVNEPKNWLTIKYPHLKASLDITYRPVENNIKELLTEAEKLVFKHTIKAEQIIPKDFVNPKKRVFGSLYEITGNAASQLQFHVTDSTKHFIKGSLYFYAKPNYDSILPAVAYIKEDILRLVETLEWK</sequence>
<dbReference type="PROSITE" id="PS51257">
    <property type="entry name" value="PROKAR_LIPOPROTEIN"/>
    <property type="match status" value="1"/>
</dbReference>
<keyword evidence="2" id="KW-1185">Reference proteome</keyword>
<evidence type="ECO:0000313" key="2">
    <source>
        <dbReference type="Proteomes" id="UP000663920"/>
    </source>
</evidence>
<organism evidence="1 2">
    <name type="scientific">Polaribacter cellanae</name>
    <dbReference type="NCBI Taxonomy" id="2818493"/>
    <lineage>
        <taxon>Bacteria</taxon>
        <taxon>Pseudomonadati</taxon>
        <taxon>Bacteroidota</taxon>
        <taxon>Flavobacteriia</taxon>
        <taxon>Flavobacteriales</taxon>
        <taxon>Flavobacteriaceae</taxon>
    </lineage>
</organism>
<evidence type="ECO:0000313" key="1">
    <source>
        <dbReference type="EMBL" id="QTE24112.1"/>
    </source>
</evidence>
<dbReference type="RefSeq" id="WP_208080096.1">
    <property type="nucleotide sequence ID" value="NZ_CP071869.1"/>
</dbReference>
<accession>A0A975CRU8</accession>
<dbReference type="Pfam" id="PF25593">
    <property type="entry name" value="GldD_lipo"/>
    <property type="match status" value="1"/>
</dbReference>
<dbReference type="InterPro" id="IPR019850">
    <property type="entry name" value="GldD-like"/>
</dbReference>
<protein>
    <submittedName>
        <fullName evidence="1">Gliding motility lipoprotein GldD</fullName>
    </submittedName>
</protein>
<dbReference type="NCBIfam" id="TIGR03512">
    <property type="entry name" value="GldD_lipo"/>
    <property type="match status" value="1"/>
</dbReference>
<dbReference type="EMBL" id="CP071869">
    <property type="protein sequence ID" value="QTE24112.1"/>
    <property type="molecule type" value="Genomic_DNA"/>
</dbReference>
<dbReference type="Proteomes" id="UP000663920">
    <property type="component" value="Chromosome"/>
</dbReference>
<proteinExistence type="predicted"/>
<name>A0A975CRU8_9FLAO</name>
<reference evidence="1 2" key="1">
    <citation type="submission" date="2021-03" db="EMBL/GenBank/DDBJ databases">
        <title>Complete genome of Polaribacter_sp.SM13.</title>
        <authorList>
            <person name="Jeong S.W."/>
            <person name="Bae J.W."/>
        </authorList>
    </citation>
    <scope>NUCLEOTIDE SEQUENCE [LARGE SCALE GENOMIC DNA]</scope>
    <source>
        <strain evidence="1 2">SM13</strain>
    </source>
</reference>